<evidence type="ECO:0000256" key="11">
    <source>
        <dbReference type="ARBA" id="ARBA00047836"/>
    </source>
</evidence>
<feature type="active site" description="Schiff-base intermediate with substrate" evidence="14">
    <location>
        <position position="161"/>
    </location>
</feature>
<dbReference type="PROSITE" id="PS00665">
    <property type="entry name" value="DHDPS_1"/>
    <property type="match status" value="1"/>
</dbReference>
<keyword evidence="17" id="KW-1185">Reference proteome</keyword>
<dbReference type="Proteomes" id="UP000295341">
    <property type="component" value="Unassembled WGS sequence"/>
</dbReference>
<feature type="site" description="Part of a proton relay during catalysis" evidence="12">
    <location>
        <position position="72"/>
    </location>
</feature>
<comment type="subcellular location">
    <subcellularLocation>
        <location evidence="12">Cytoplasm</location>
    </subcellularLocation>
</comment>
<feature type="binding site" evidence="12 15">
    <location>
        <position position="232"/>
    </location>
    <ligand>
        <name>pyruvate</name>
        <dbReference type="ChEBI" id="CHEBI:15361"/>
    </ligand>
</feature>
<dbReference type="PRINTS" id="PR00146">
    <property type="entry name" value="DHPICSNTHASE"/>
</dbReference>
<proteinExistence type="inferred from homology"/>
<feature type="active site" description="Schiff-base intermediate with substrate" evidence="12 14">
    <location>
        <position position="189"/>
    </location>
</feature>
<dbReference type="NCBIfam" id="TIGR00674">
    <property type="entry name" value="dapA"/>
    <property type="match status" value="1"/>
</dbReference>
<evidence type="ECO:0000256" key="8">
    <source>
        <dbReference type="ARBA" id="ARBA00023154"/>
    </source>
</evidence>
<keyword evidence="8 12" id="KW-0457">Lysine biosynthesis</keyword>
<comment type="function">
    <text evidence="1 12">Catalyzes the condensation of (S)-aspartate-beta-semialdehyde [(S)-ASA] and pyruvate to 4-hydroxy-tetrahydrodipicolinate (HTPA).</text>
</comment>
<dbReference type="PANTHER" id="PTHR12128">
    <property type="entry name" value="DIHYDRODIPICOLINATE SYNTHASE"/>
    <property type="match status" value="1"/>
</dbReference>
<evidence type="ECO:0000256" key="3">
    <source>
        <dbReference type="ARBA" id="ARBA00007592"/>
    </source>
</evidence>
<evidence type="ECO:0000256" key="1">
    <source>
        <dbReference type="ARBA" id="ARBA00003294"/>
    </source>
</evidence>
<evidence type="ECO:0000256" key="13">
    <source>
        <dbReference type="PIRNR" id="PIRNR001365"/>
    </source>
</evidence>
<dbReference type="EMBL" id="SOBT01000008">
    <property type="protein sequence ID" value="TDU32848.1"/>
    <property type="molecule type" value="Genomic_DNA"/>
</dbReference>
<dbReference type="InterPro" id="IPR013785">
    <property type="entry name" value="Aldolase_TIM"/>
</dbReference>
<dbReference type="GO" id="GO:0008840">
    <property type="term" value="F:4-hydroxy-tetrahydrodipicolinate synthase activity"/>
    <property type="evidence" value="ECO:0007669"/>
    <property type="project" value="UniProtKB-UniRule"/>
</dbReference>
<feature type="site" description="Part of a proton relay during catalysis" evidence="12">
    <location>
        <position position="135"/>
    </location>
</feature>
<keyword evidence="6 12" id="KW-0028">Amino-acid biosynthesis</keyword>
<accession>A0A4R7PF69</accession>
<dbReference type="EC" id="4.3.3.7" evidence="4 12"/>
<dbReference type="AlphaFoldDB" id="A0A4R7PF69"/>
<evidence type="ECO:0000256" key="6">
    <source>
        <dbReference type="ARBA" id="ARBA00022605"/>
    </source>
</evidence>
<name>A0A4R7PF69_9GAMM</name>
<dbReference type="UniPathway" id="UPA00034">
    <property type="reaction ID" value="UER00017"/>
</dbReference>
<dbReference type="Pfam" id="PF00701">
    <property type="entry name" value="DHDPS"/>
    <property type="match status" value="1"/>
</dbReference>
<evidence type="ECO:0000256" key="9">
    <source>
        <dbReference type="ARBA" id="ARBA00023239"/>
    </source>
</evidence>
<dbReference type="SUPFAM" id="SSF51569">
    <property type="entry name" value="Aldolase"/>
    <property type="match status" value="1"/>
</dbReference>
<gene>
    <name evidence="12" type="primary">dapA</name>
    <name evidence="16" type="ORF">DFR24_2257</name>
</gene>
<dbReference type="HAMAP" id="MF_00418">
    <property type="entry name" value="DapA"/>
    <property type="match status" value="1"/>
</dbReference>
<evidence type="ECO:0000313" key="16">
    <source>
        <dbReference type="EMBL" id="TDU32848.1"/>
    </source>
</evidence>
<dbReference type="InterPro" id="IPR002220">
    <property type="entry name" value="DapA-like"/>
</dbReference>
<evidence type="ECO:0000256" key="2">
    <source>
        <dbReference type="ARBA" id="ARBA00005120"/>
    </source>
</evidence>
<evidence type="ECO:0000256" key="5">
    <source>
        <dbReference type="ARBA" id="ARBA00022490"/>
    </source>
</evidence>
<keyword evidence="9 12" id="KW-0456">Lyase</keyword>
<keyword evidence="10 12" id="KW-0704">Schiff base</keyword>
<dbReference type="GO" id="GO:0019877">
    <property type="term" value="P:diaminopimelate biosynthetic process"/>
    <property type="evidence" value="ECO:0007669"/>
    <property type="project" value="UniProtKB-UniRule"/>
</dbReference>
<reference evidence="16 17" key="1">
    <citation type="submission" date="2019-03" db="EMBL/GenBank/DDBJ databases">
        <title>Genomic Encyclopedia of Type Strains, Phase IV (KMG-IV): sequencing the most valuable type-strain genomes for metagenomic binning, comparative biology and taxonomic classification.</title>
        <authorList>
            <person name="Goeker M."/>
        </authorList>
    </citation>
    <scope>NUCLEOTIDE SEQUENCE [LARGE SCALE GENOMIC DNA]</scope>
    <source>
        <strain evidence="16 17">DSM 26377</strain>
    </source>
</reference>
<dbReference type="GO" id="GO:0009089">
    <property type="term" value="P:lysine biosynthetic process via diaminopimelate"/>
    <property type="evidence" value="ECO:0007669"/>
    <property type="project" value="UniProtKB-UniRule"/>
</dbReference>
<dbReference type="GO" id="GO:0005829">
    <property type="term" value="C:cytosol"/>
    <property type="evidence" value="ECO:0007669"/>
    <property type="project" value="TreeGrafter"/>
</dbReference>
<dbReference type="Gene3D" id="3.20.20.70">
    <property type="entry name" value="Aldolase class I"/>
    <property type="match status" value="1"/>
</dbReference>
<dbReference type="CDD" id="cd00950">
    <property type="entry name" value="DHDPS"/>
    <property type="match status" value="1"/>
</dbReference>
<comment type="similarity">
    <text evidence="3 12 13">Belongs to the DapA family.</text>
</comment>
<evidence type="ECO:0000256" key="12">
    <source>
        <dbReference type="HAMAP-Rule" id="MF_00418"/>
    </source>
</evidence>
<dbReference type="PIRSF" id="PIRSF001365">
    <property type="entry name" value="DHDPS"/>
    <property type="match status" value="1"/>
</dbReference>
<comment type="caution">
    <text evidence="12">Was originally thought to be a dihydrodipicolinate synthase (DHDPS), catalyzing the condensation of (S)-aspartate-beta-semialdehyde [(S)-ASA] and pyruvate to dihydrodipicolinate (DHDP). However, it was shown in E.coli that the product of the enzymatic reaction is not dihydrodipicolinate but in fact (4S)-4-hydroxy-2,3,4,5-tetrahydro-(2S)-dipicolinic acid (HTPA), and that the consecutive dehydration reaction leading to DHDP is not spontaneous but catalyzed by DapB.</text>
</comment>
<dbReference type="PROSITE" id="PS00666">
    <property type="entry name" value="DHDPS_2"/>
    <property type="match status" value="1"/>
</dbReference>
<dbReference type="InterPro" id="IPR020624">
    <property type="entry name" value="Schiff_base-form_aldolases_CS"/>
</dbReference>
<comment type="catalytic activity">
    <reaction evidence="11 12">
        <text>L-aspartate 4-semialdehyde + pyruvate = (2S,4S)-4-hydroxy-2,3,4,5-tetrahydrodipicolinate + H2O + H(+)</text>
        <dbReference type="Rhea" id="RHEA:34171"/>
        <dbReference type="ChEBI" id="CHEBI:15361"/>
        <dbReference type="ChEBI" id="CHEBI:15377"/>
        <dbReference type="ChEBI" id="CHEBI:15378"/>
        <dbReference type="ChEBI" id="CHEBI:67139"/>
        <dbReference type="ChEBI" id="CHEBI:537519"/>
        <dbReference type="EC" id="4.3.3.7"/>
    </reaction>
</comment>
<keyword evidence="5 12" id="KW-0963">Cytoplasm</keyword>
<evidence type="ECO:0000256" key="4">
    <source>
        <dbReference type="ARBA" id="ARBA00012086"/>
    </source>
</evidence>
<comment type="pathway">
    <text evidence="2 12">Amino-acid biosynthesis; L-lysine biosynthesis via DAP pathway; (S)-tetrahydrodipicolinate from L-aspartate: step 3/4.</text>
</comment>
<dbReference type="SMART" id="SM01130">
    <property type="entry name" value="DHDPS"/>
    <property type="match status" value="1"/>
</dbReference>
<dbReference type="PANTHER" id="PTHR12128:SF66">
    <property type="entry name" value="4-HYDROXY-2-OXOGLUTARATE ALDOLASE, MITOCHONDRIAL"/>
    <property type="match status" value="1"/>
</dbReference>
<keyword evidence="7 12" id="KW-0220">Diaminopimelate biosynthesis</keyword>
<organism evidence="16 17">
    <name type="scientific">Panacagrimonas perspica</name>
    <dbReference type="NCBI Taxonomy" id="381431"/>
    <lineage>
        <taxon>Bacteria</taxon>
        <taxon>Pseudomonadati</taxon>
        <taxon>Pseudomonadota</taxon>
        <taxon>Gammaproteobacteria</taxon>
        <taxon>Nevskiales</taxon>
        <taxon>Nevskiaceae</taxon>
        <taxon>Panacagrimonas</taxon>
    </lineage>
</organism>
<evidence type="ECO:0000256" key="10">
    <source>
        <dbReference type="ARBA" id="ARBA00023270"/>
    </source>
</evidence>
<protein>
    <recommendedName>
        <fullName evidence="4 12">4-hydroxy-tetrahydrodipicolinate synthase</fullName>
        <shortName evidence="12">HTPA synthase</shortName>
        <ecNumber evidence="4 12">4.3.3.7</ecNumber>
    </recommendedName>
</protein>
<feature type="binding site" evidence="12 15">
    <location>
        <position position="73"/>
    </location>
    <ligand>
        <name>pyruvate</name>
        <dbReference type="ChEBI" id="CHEBI:15361"/>
    </ligand>
</feature>
<dbReference type="InterPro" id="IPR005263">
    <property type="entry name" value="DapA"/>
</dbReference>
<evidence type="ECO:0000256" key="14">
    <source>
        <dbReference type="PIRSR" id="PIRSR001365-1"/>
    </source>
</evidence>
<comment type="caution">
    <text evidence="16">The sequence shown here is derived from an EMBL/GenBank/DDBJ whole genome shotgun (WGS) entry which is preliminary data.</text>
</comment>
<feature type="active site" description="Proton donor/acceptor" evidence="12">
    <location>
        <position position="161"/>
    </location>
</feature>
<dbReference type="InterPro" id="IPR020625">
    <property type="entry name" value="Schiff_base-form_aldolases_AS"/>
</dbReference>
<evidence type="ECO:0000256" key="7">
    <source>
        <dbReference type="ARBA" id="ARBA00022915"/>
    </source>
</evidence>
<evidence type="ECO:0000256" key="15">
    <source>
        <dbReference type="PIRSR" id="PIRSR001365-2"/>
    </source>
</evidence>
<sequence>MTTLDFRSRRSVASVYSAAFRTRFAVASMIQGSIVAIVTPMHPDGRVDFDALDRLVDWHVAEGTDGIVAVGTTGESPTLSVEEHVEVMRRIVQRAGKRVPVIGGTGANSTTEAIELTAAAREVGCDAALLVTPYYNKPPQEGMYRHYKAIAEAVDIPQILYNVPGRTGVDLLPATVARLARVPRIVGLKEAKGDMARVRELRALDLPKTFALYSGDDATARESILAGFHGDISVTANVVPGPMHRVCKAALAGDAAKAAELDAPLAGLHRDLFCEANPIPVKWALEQMGRASAGIRLPLVPLSPTSHDTVRAALRAAGAI</sequence>
<comment type="subunit">
    <text evidence="12">Homotetramer; dimer of dimers.</text>
</comment>
<evidence type="ECO:0000313" key="17">
    <source>
        <dbReference type="Proteomes" id="UP000295341"/>
    </source>
</evidence>